<evidence type="ECO:0000256" key="4">
    <source>
        <dbReference type="ARBA" id="ARBA00022475"/>
    </source>
</evidence>
<keyword evidence="6 10" id="KW-1133">Transmembrane helix</keyword>
<feature type="transmembrane region" description="Helical" evidence="10">
    <location>
        <begin position="143"/>
        <end position="160"/>
    </location>
</feature>
<keyword evidence="2" id="KW-0813">Transport</keyword>
<feature type="transmembrane region" description="Helical" evidence="10">
    <location>
        <begin position="172"/>
        <end position="192"/>
    </location>
</feature>
<dbReference type="GO" id="GO:0006811">
    <property type="term" value="P:monoatomic ion transport"/>
    <property type="evidence" value="ECO:0007669"/>
    <property type="project" value="UniProtKB-KW"/>
</dbReference>
<protein>
    <recommendedName>
        <fullName evidence="9">Multidrug-efflux transporter</fullName>
    </recommendedName>
</protein>
<feature type="transmembrane region" description="Helical" evidence="10">
    <location>
        <begin position="254"/>
        <end position="277"/>
    </location>
</feature>
<proteinExistence type="predicted"/>
<name>A0AAE9ZHA6_9PROT</name>
<feature type="transmembrane region" description="Helical" evidence="10">
    <location>
        <begin position="368"/>
        <end position="389"/>
    </location>
</feature>
<dbReference type="KEGG" id="hfl:PUV54_04875"/>
<dbReference type="PANTHER" id="PTHR43298:SF2">
    <property type="entry name" value="FMN_FAD EXPORTER YEEO-RELATED"/>
    <property type="match status" value="1"/>
</dbReference>
<keyword evidence="12" id="KW-1185">Reference proteome</keyword>
<dbReference type="GO" id="GO:0042910">
    <property type="term" value="F:xenobiotic transmembrane transporter activity"/>
    <property type="evidence" value="ECO:0007669"/>
    <property type="project" value="InterPro"/>
</dbReference>
<evidence type="ECO:0000256" key="8">
    <source>
        <dbReference type="ARBA" id="ARBA00023136"/>
    </source>
</evidence>
<feature type="transmembrane region" description="Helical" evidence="10">
    <location>
        <begin position="20"/>
        <end position="40"/>
    </location>
</feature>
<dbReference type="InterPro" id="IPR002528">
    <property type="entry name" value="MATE_fam"/>
</dbReference>
<evidence type="ECO:0000256" key="5">
    <source>
        <dbReference type="ARBA" id="ARBA00022692"/>
    </source>
</evidence>
<evidence type="ECO:0000256" key="6">
    <source>
        <dbReference type="ARBA" id="ARBA00022989"/>
    </source>
</evidence>
<dbReference type="PIRSF" id="PIRSF006603">
    <property type="entry name" value="DinF"/>
    <property type="match status" value="1"/>
</dbReference>
<feature type="transmembrane region" description="Helical" evidence="10">
    <location>
        <begin position="60"/>
        <end position="84"/>
    </location>
</feature>
<evidence type="ECO:0000256" key="9">
    <source>
        <dbReference type="ARBA" id="ARBA00031636"/>
    </source>
</evidence>
<reference evidence="11" key="1">
    <citation type="submission" date="2023-02" db="EMBL/GenBank/DDBJ databases">
        <title>Genome sequence of Hyphococcus flavus.</title>
        <authorList>
            <person name="Rong J.-C."/>
            <person name="Zhao Q."/>
            <person name="Yi M."/>
            <person name="Wu J.-Y."/>
        </authorList>
    </citation>
    <scope>NUCLEOTIDE SEQUENCE</scope>
    <source>
        <strain evidence="11">MCCC 1K03223</strain>
    </source>
</reference>
<dbReference type="InterPro" id="IPR050222">
    <property type="entry name" value="MATE_MdtK"/>
</dbReference>
<sequence>MSATIPDTHGVPMGPWRREFVALMTIGLPMGLTQLVQFSIHTIDVLMIGRLGAEQLAASSLGLVMFYVLLIAGYGPAMATSPMVSQALGADKNNVREARRSVRMGLWTVGIFAPIASILYFFAEEFALALGQPAETARLAEPYVLALAPGLPFALGVLVLRNFLAAIERTRAPLVFIVLTTLLNALLNYLLIYGNWGAPRLELVGAGIASSISHAVGFFALVAYINWENTAKRFELFVKFFTPDWPRFMEVVRLGWPIAVTFGFEAMLFNSAVFLMGRIGVYEMAAYQVALNVSALAFMTPMGLSMAGGVRVGLMQGAQDRAGVRRAAVVAILSCVGIISLFMIPMLFWPSWITGLYLDADEAAVRTLVASFLPIAAAFALFDATQVAAAQALRGLKDVRVPMFLTGVSYWVIGFPTAAWLGLTTPLGATGVWWGLLASLVCAAIFLSIRLWAITRD</sequence>
<feature type="transmembrane region" description="Helical" evidence="10">
    <location>
        <begin position="326"/>
        <end position="348"/>
    </location>
</feature>
<evidence type="ECO:0000256" key="1">
    <source>
        <dbReference type="ARBA" id="ARBA00004429"/>
    </source>
</evidence>
<keyword evidence="4" id="KW-1003">Cell membrane</keyword>
<accession>A0AAE9ZHA6</accession>
<evidence type="ECO:0000256" key="10">
    <source>
        <dbReference type="SAM" id="Phobius"/>
    </source>
</evidence>
<evidence type="ECO:0000313" key="12">
    <source>
        <dbReference type="Proteomes" id="UP001214043"/>
    </source>
</evidence>
<dbReference type="GO" id="GO:0015297">
    <property type="term" value="F:antiporter activity"/>
    <property type="evidence" value="ECO:0007669"/>
    <property type="project" value="UniProtKB-KW"/>
</dbReference>
<dbReference type="AlphaFoldDB" id="A0AAE9ZHA6"/>
<feature type="transmembrane region" description="Helical" evidence="10">
    <location>
        <begin position="289"/>
        <end position="314"/>
    </location>
</feature>
<keyword evidence="5 10" id="KW-0812">Transmembrane</keyword>
<keyword evidence="8 10" id="KW-0472">Membrane</keyword>
<dbReference type="EMBL" id="CP118166">
    <property type="protein sequence ID" value="WDI32527.1"/>
    <property type="molecule type" value="Genomic_DNA"/>
</dbReference>
<evidence type="ECO:0000256" key="2">
    <source>
        <dbReference type="ARBA" id="ARBA00022448"/>
    </source>
</evidence>
<feature type="transmembrane region" description="Helical" evidence="10">
    <location>
        <begin position="204"/>
        <end position="227"/>
    </location>
</feature>
<keyword evidence="7" id="KW-0406">Ion transport</keyword>
<keyword evidence="3" id="KW-0050">Antiport</keyword>
<feature type="transmembrane region" description="Helical" evidence="10">
    <location>
        <begin position="401"/>
        <end position="421"/>
    </location>
</feature>
<gene>
    <name evidence="11" type="ORF">PUV54_04875</name>
</gene>
<dbReference type="Pfam" id="PF01554">
    <property type="entry name" value="MatE"/>
    <property type="match status" value="2"/>
</dbReference>
<feature type="transmembrane region" description="Helical" evidence="10">
    <location>
        <begin position="433"/>
        <end position="453"/>
    </location>
</feature>
<dbReference type="RefSeq" id="WP_274494454.1">
    <property type="nucleotide sequence ID" value="NZ_CP118166.1"/>
</dbReference>
<evidence type="ECO:0000256" key="3">
    <source>
        <dbReference type="ARBA" id="ARBA00022449"/>
    </source>
</evidence>
<evidence type="ECO:0000313" key="11">
    <source>
        <dbReference type="EMBL" id="WDI32527.1"/>
    </source>
</evidence>
<dbReference type="InterPro" id="IPR048279">
    <property type="entry name" value="MdtK-like"/>
</dbReference>
<dbReference type="CDD" id="cd13131">
    <property type="entry name" value="MATE_NorM_like"/>
    <property type="match status" value="1"/>
</dbReference>
<evidence type="ECO:0000256" key="7">
    <source>
        <dbReference type="ARBA" id="ARBA00023065"/>
    </source>
</evidence>
<dbReference type="Proteomes" id="UP001214043">
    <property type="component" value="Chromosome"/>
</dbReference>
<feature type="transmembrane region" description="Helical" evidence="10">
    <location>
        <begin position="104"/>
        <end position="123"/>
    </location>
</feature>
<organism evidence="11 12">
    <name type="scientific">Hyphococcus flavus</name>
    <dbReference type="NCBI Taxonomy" id="1866326"/>
    <lineage>
        <taxon>Bacteria</taxon>
        <taxon>Pseudomonadati</taxon>
        <taxon>Pseudomonadota</taxon>
        <taxon>Alphaproteobacteria</taxon>
        <taxon>Parvularculales</taxon>
        <taxon>Parvularculaceae</taxon>
        <taxon>Hyphococcus</taxon>
    </lineage>
</organism>
<dbReference type="GO" id="GO:0005886">
    <property type="term" value="C:plasma membrane"/>
    <property type="evidence" value="ECO:0007669"/>
    <property type="project" value="UniProtKB-SubCell"/>
</dbReference>
<comment type="subcellular location">
    <subcellularLocation>
        <location evidence="1">Cell inner membrane</location>
        <topology evidence="1">Multi-pass membrane protein</topology>
    </subcellularLocation>
</comment>
<dbReference type="NCBIfam" id="TIGR00797">
    <property type="entry name" value="matE"/>
    <property type="match status" value="1"/>
</dbReference>
<dbReference type="PANTHER" id="PTHR43298">
    <property type="entry name" value="MULTIDRUG RESISTANCE PROTEIN NORM-RELATED"/>
    <property type="match status" value="1"/>
</dbReference>